<evidence type="ECO:0000256" key="3">
    <source>
        <dbReference type="SAM" id="MobiDB-lite"/>
    </source>
</evidence>
<dbReference type="SUPFAM" id="SSF46689">
    <property type="entry name" value="Homeodomain-like"/>
    <property type="match status" value="1"/>
</dbReference>
<dbReference type="Gene3D" id="1.10.357.10">
    <property type="entry name" value="Tetracycline Repressor, domain 2"/>
    <property type="match status" value="1"/>
</dbReference>
<dbReference type="InterPro" id="IPR009057">
    <property type="entry name" value="Homeodomain-like_sf"/>
</dbReference>
<keyword evidence="1 2" id="KW-0238">DNA-binding</keyword>
<dbReference type="RefSeq" id="WP_267024676.1">
    <property type="nucleotide sequence ID" value="NZ_JAIFZO010000001.1"/>
</dbReference>
<feature type="region of interest" description="Disordered" evidence="3">
    <location>
        <begin position="116"/>
        <end position="153"/>
    </location>
</feature>
<dbReference type="InterPro" id="IPR050109">
    <property type="entry name" value="HTH-type_TetR-like_transc_reg"/>
</dbReference>
<sequence length="350" mass="38196">MSTPDKPHPPQHSHPNSVQERLKALIRDFRHGAWQPTGLEHRLAEHLAQSAAGSGSLSAVSIRAAVWEGSMTAIHENGGRFITLLADLLPLVEKPDAAALHTAGLALDLIETVTQEAPHRQAAPPPGACPCPSMAGNHHSGIPPAPRTPHLREDSRRLRVDAARNHARLLDAAARIAQEHGLKHLTMEAVATAAGVGKGTVFRRFGDRTGLLQALLQHSEDTFQAAHLNGLDQADGRDKAIQQLRAFGVAAIRRYAEEMELQIAAEPSPDQRYRRAPRRSYHERVSVLLSLAAPEADAELFSHALLGYLEPALLRHLSDQCNLPLQRLEKGWLELVSRLTQEDTAPHDVA</sequence>
<keyword evidence="6" id="KW-1185">Reference proteome</keyword>
<dbReference type="PROSITE" id="PS50977">
    <property type="entry name" value="HTH_TETR_2"/>
    <property type="match status" value="1"/>
</dbReference>
<accession>A0ABT3UZV5</accession>
<dbReference type="Proteomes" id="UP001165590">
    <property type="component" value="Unassembled WGS sequence"/>
</dbReference>
<feature type="DNA-binding region" description="H-T-H motif" evidence="2">
    <location>
        <begin position="186"/>
        <end position="205"/>
    </location>
</feature>
<protein>
    <submittedName>
        <fullName evidence="5">TetR/AcrR family transcriptional regulator</fullName>
    </submittedName>
</protein>
<reference evidence="5" key="1">
    <citation type="journal article" date="2022" name="bioRxiv">
        <title>Discovery and biosynthetic assessment of Streptomyces ortus sp nov. isolated from a deep-sea sponge.</title>
        <authorList>
            <person name="Williams S.E."/>
        </authorList>
    </citation>
    <scope>NUCLEOTIDE SEQUENCE</scope>
    <source>
        <strain evidence="5">A15ISP2-DRY2</strain>
    </source>
</reference>
<dbReference type="InterPro" id="IPR001647">
    <property type="entry name" value="HTH_TetR"/>
</dbReference>
<evidence type="ECO:0000256" key="2">
    <source>
        <dbReference type="PROSITE-ProRule" id="PRU00335"/>
    </source>
</evidence>
<comment type="caution">
    <text evidence="5">The sequence shown here is derived from an EMBL/GenBank/DDBJ whole genome shotgun (WGS) entry which is preliminary data.</text>
</comment>
<dbReference type="Pfam" id="PF00440">
    <property type="entry name" value="TetR_N"/>
    <property type="match status" value="1"/>
</dbReference>
<organism evidence="5 6">
    <name type="scientific">Streptomyces ortus</name>
    <dbReference type="NCBI Taxonomy" id="2867268"/>
    <lineage>
        <taxon>Bacteria</taxon>
        <taxon>Bacillati</taxon>
        <taxon>Actinomycetota</taxon>
        <taxon>Actinomycetes</taxon>
        <taxon>Kitasatosporales</taxon>
        <taxon>Streptomycetaceae</taxon>
        <taxon>Streptomyces</taxon>
    </lineage>
</organism>
<dbReference type="PANTHER" id="PTHR30055:SF209">
    <property type="entry name" value="POSSIBLE TRANSCRIPTIONAL REGULATORY PROTEIN (PROBABLY TETR-FAMILY)"/>
    <property type="match status" value="1"/>
</dbReference>
<gene>
    <name evidence="5" type="ORF">K3769_02125</name>
</gene>
<proteinExistence type="predicted"/>
<evidence type="ECO:0000313" key="6">
    <source>
        <dbReference type="Proteomes" id="UP001165590"/>
    </source>
</evidence>
<name>A0ABT3UZV5_9ACTN</name>
<dbReference type="EMBL" id="JAIFZO010000001">
    <property type="protein sequence ID" value="MCX4231583.1"/>
    <property type="molecule type" value="Genomic_DNA"/>
</dbReference>
<feature type="domain" description="HTH tetR-type" evidence="4">
    <location>
        <begin position="163"/>
        <end position="223"/>
    </location>
</feature>
<evidence type="ECO:0000259" key="4">
    <source>
        <dbReference type="PROSITE" id="PS50977"/>
    </source>
</evidence>
<evidence type="ECO:0000256" key="1">
    <source>
        <dbReference type="ARBA" id="ARBA00023125"/>
    </source>
</evidence>
<dbReference type="PANTHER" id="PTHR30055">
    <property type="entry name" value="HTH-TYPE TRANSCRIPTIONAL REGULATOR RUTR"/>
    <property type="match status" value="1"/>
</dbReference>
<evidence type="ECO:0000313" key="5">
    <source>
        <dbReference type="EMBL" id="MCX4231583.1"/>
    </source>
</evidence>
<dbReference type="PRINTS" id="PR00455">
    <property type="entry name" value="HTHTETR"/>
</dbReference>